<protein>
    <submittedName>
        <fullName evidence="2">Uncharacterized protein</fullName>
    </submittedName>
</protein>
<name>A0A5N4DXR1_CAMDR</name>
<comment type="caution">
    <text evidence="2">The sequence shown here is derived from an EMBL/GenBank/DDBJ whole genome shotgun (WGS) entry which is preliminary data.</text>
</comment>
<feature type="region of interest" description="Disordered" evidence="1">
    <location>
        <begin position="1"/>
        <end position="29"/>
    </location>
</feature>
<proteinExistence type="predicted"/>
<dbReference type="EMBL" id="JWIN03000007">
    <property type="protein sequence ID" value="KAB1275941.1"/>
    <property type="molecule type" value="Genomic_DNA"/>
</dbReference>
<dbReference type="AlphaFoldDB" id="A0A5N4DXR1"/>
<evidence type="ECO:0000256" key="1">
    <source>
        <dbReference type="SAM" id="MobiDB-lite"/>
    </source>
</evidence>
<accession>A0A5N4DXR1</accession>
<evidence type="ECO:0000313" key="2">
    <source>
        <dbReference type="EMBL" id="KAB1275941.1"/>
    </source>
</evidence>
<keyword evidence="3" id="KW-1185">Reference proteome</keyword>
<reference evidence="2 3" key="1">
    <citation type="journal article" date="2019" name="Mol. Ecol. Resour.">
        <title>Improving Illumina assemblies with Hi-C and long reads: an example with the North African dromedary.</title>
        <authorList>
            <person name="Elbers J.P."/>
            <person name="Rogers M.F."/>
            <person name="Perelman P.L."/>
            <person name="Proskuryakova A.A."/>
            <person name="Serdyukova N.A."/>
            <person name="Johnson W.E."/>
            <person name="Horin P."/>
            <person name="Corander J."/>
            <person name="Murphy D."/>
            <person name="Burger P.A."/>
        </authorList>
    </citation>
    <scope>NUCLEOTIDE SEQUENCE [LARGE SCALE GENOMIC DNA]</scope>
    <source>
        <strain evidence="2">Drom800</strain>
        <tissue evidence="2">Blood</tissue>
    </source>
</reference>
<dbReference type="Proteomes" id="UP000299084">
    <property type="component" value="Unassembled WGS sequence"/>
</dbReference>
<evidence type="ECO:0000313" key="3">
    <source>
        <dbReference type="Proteomes" id="UP000299084"/>
    </source>
</evidence>
<feature type="region of interest" description="Disordered" evidence="1">
    <location>
        <begin position="138"/>
        <end position="251"/>
    </location>
</feature>
<organism evidence="2 3">
    <name type="scientific">Camelus dromedarius</name>
    <name type="common">Dromedary</name>
    <name type="synonym">Arabian camel</name>
    <dbReference type="NCBI Taxonomy" id="9838"/>
    <lineage>
        <taxon>Eukaryota</taxon>
        <taxon>Metazoa</taxon>
        <taxon>Chordata</taxon>
        <taxon>Craniata</taxon>
        <taxon>Vertebrata</taxon>
        <taxon>Euteleostomi</taxon>
        <taxon>Mammalia</taxon>
        <taxon>Eutheria</taxon>
        <taxon>Laurasiatheria</taxon>
        <taxon>Artiodactyla</taxon>
        <taxon>Tylopoda</taxon>
        <taxon>Camelidae</taxon>
        <taxon>Camelus</taxon>
    </lineage>
</organism>
<sequence length="251" mass="26223">MTKTREVWSKSAGSSPRGQRQDEGPTTWVSGGRVVMVCWQVGGGGNPSCDFPRMTQELEGVPSKVRVLAPGSADKQLSPNHPVLRVPMCREKVGGAAEHRNVGAQGAGASNGRAGLRPAWDHGPSPSNWQPDLDFFSGFRGRHPRQEPCSSGHRGGLDSTKASGAAGIVSNSAREEERILEGRAGSPRPHPSSYQGATHVSTSTAVETSQLKRSQCCGAWPAGSEQPAGPRASGLAPPPIPGCAQAPELPT</sequence>
<gene>
    <name evidence="2" type="ORF">Cadr_000007688</name>
</gene>
<feature type="compositionally biased region" description="Polar residues" evidence="1">
    <location>
        <begin position="192"/>
        <end position="213"/>
    </location>
</feature>